<dbReference type="NCBIfam" id="NF001159">
    <property type="entry name" value="PRK00150.1-3"/>
    <property type="match status" value="1"/>
</dbReference>
<dbReference type="AlphaFoldDB" id="A0A380T935"/>
<dbReference type="HAMAP" id="MF_00163">
    <property type="entry name" value="Pep_deformylase"/>
    <property type="match status" value="1"/>
</dbReference>
<dbReference type="EC" id="3.5.1.88" evidence="7"/>
<evidence type="ECO:0000256" key="4">
    <source>
        <dbReference type="ARBA" id="ARBA00022917"/>
    </source>
</evidence>
<proteinExistence type="inferred from homology"/>
<dbReference type="GO" id="GO:0042586">
    <property type="term" value="F:peptide deformylase activity"/>
    <property type="evidence" value="ECO:0007669"/>
    <property type="project" value="UniProtKB-EC"/>
</dbReference>
<keyword evidence="3 7" id="KW-0378">Hydrolase</keyword>
<dbReference type="SUPFAM" id="SSF56420">
    <property type="entry name" value="Peptide deformylase"/>
    <property type="match status" value="1"/>
</dbReference>
<dbReference type="Gene3D" id="3.90.45.10">
    <property type="entry name" value="Peptide deformylase"/>
    <property type="match status" value="1"/>
</dbReference>
<dbReference type="NCBIfam" id="TIGR00079">
    <property type="entry name" value="pept_deformyl"/>
    <property type="match status" value="1"/>
</dbReference>
<dbReference type="PANTHER" id="PTHR10458">
    <property type="entry name" value="PEPTIDE DEFORMYLASE"/>
    <property type="match status" value="1"/>
</dbReference>
<evidence type="ECO:0000256" key="5">
    <source>
        <dbReference type="ARBA" id="ARBA00023004"/>
    </source>
</evidence>
<keyword evidence="5" id="KW-0408">Iron</keyword>
<dbReference type="EMBL" id="UIDG01000026">
    <property type="protein sequence ID" value="SUS04197.1"/>
    <property type="molecule type" value="Genomic_DNA"/>
</dbReference>
<name>A0A380T935_9ZZZZ</name>
<keyword evidence="4" id="KW-0648">Protein biosynthesis</keyword>
<dbReference type="CDD" id="cd00487">
    <property type="entry name" value="Pep_deformylase"/>
    <property type="match status" value="1"/>
</dbReference>
<dbReference type="InterPro" id="IPR036821">
    <property type="entry name" value="Peptide_deformylase_sf"/>
</dbReference>
<dbReference type="InterPro" id="IPR023635">
    <property type="entry name" value="Peptide_deformylase"/>
</dbReference>
<dbReference type="GO" id="GO:0005739">
    <property type="term" value="C:mitochondrion"/>
    <property type="evidence" value="ECO:0007669"/>
    <property type="project" value="UniProtKB-ARBA"/>
</dbReference>
<sequence length="191" mass="21073">MAILKIARMGHPVLRQAAAPVGDPRAPEIARLVADMIETMQDAPGVGLAAPQVHAPLRIVVFHVPAARAEPTHAPVPITVLINPVIVPMDEERDAAWEACLSVPGLTGLVPRYRRIRYTGLTPDNKMLDRVAEGFHARVVQHECDHLDGVLYPARVQDLRHFGFAEEIRRYPLTTSEGQPRPQEQEGEGRS</sequence>
<feature type="region of interest" description="Disordered" evidence="6">
    <location>
        <begin position="171"/>
        <end position="191"/>
    </location>
</feature>
<evidence type="ECO:0000256" key="6">
    <source>
        <dbReference type="SAM" id="MobiDB-lite"/>
    </source>
</evidence>
<dbReference type="PIRSF" id="PIRSF004749">
    <property type="entry name" value="Pep_def"/>
    <property type="match status" value="1"/>
</dbReference>
<accession>A0A380T935</accession>
<dbReference type="Pfam" id="PF01327">
    <property type="entry name" value="Pep_deformylase"/>
    <property type="match status" value="1"/>
</dbReference>
<dbReference type="FunFam" id="3.90.45.10:FF:000003">
    <property type="entry name" value="Peptide deformylase"/>
    <property type="match status" value="1"/>
</dbReference>
<evidence type="ECO:0000313" key="7">
    <source>
        <dbReference type="EMBL" id="SUS04197.1"/>
    </source>
</evidence>
<evidence type="ECO:0000256" key="2">
    <source>
        <dbReference type="ARBA" id="ARBA00022723"/>
    </source>
</evidence>
<comment type="similarity">
    <text evidence="1">Belongs to the polypeptide deformylase family.</text>
</comment>
<protein>
    <submittedName>
        <fullName evidence="7">Peptide deformylase 2</fullName>
        <ecNumber evidence="7">3.5.1.88</ecNumber>
    </submittedName>
</protein>
<dbReference type="GO" id="GO:0046872">
    <property type="term" value="F:metal ion binding"/>
    <property type="evidence" value="ECO:0007669"/>
    <property type="project" value="UniProtKB-KW"/>
</dbReference>
<evidence type="ECO:0000256" key="3">
    <source>
        <dbReference type="ARBA" id="ARBA00022801"/>
    </source>
</evidence>
<dbReference type="PRINTS" id="PR01576">
    <property type="entry name" value="PDEFORMYLASE"/>
</dbReference>
<keyword evidence="2" id="KW-0479">Metal-binding</keyword>
<gene>
    <name evidence="7" type="primary">def</name>
    <name evidence="7" type="ORF">DF3PB_1210011</name>
</gene>
<dbReference type="PANTHER" id="PTHR10458:SF20">
    <property type="entry name" value="PEPTIDE DEFORMYLASE 1"/>
    <property type="match status" value="1"/>
</dbReference>
<evidence type="ECO:0000256" key="1">
    <source>
        <dbReference type="ARBA" id="ARBA00010759"/>
    </source>
</evidence>
<reference evidence="7" key="1">
    <citation type="submission" date="2018-07" db="EMBL/GenBank/DDBJ databases">
        <authorList>
            <person name="Quirk P.G."/>
            <person name="Krulwich T.A."/>
        </authorList>
    </citation>
    <scope>NUCLEOTIDE SEQUENCE</scope>
</reference>
<organism evidence="7">
    <name type="scientific">metagenome</name>
    <dbReference type="NCBI Taxonomy" id="256318"/>
    <lineage>
        <taxon>unclassified sequences</taxon>
        <taxon>metagenomes</taxon>
    </lineage>
</organism>
<dbReference type="GO" id="GO:0006412">
    <property type="term" value="P:translation"/>
    <property type="evidence" value="ECO:0007669"/>
    <property type="project" value="UniProtKB-KW"/>
</dbReference>